<evidence type="ECO:0000313" key="3">
    <source>
        <dbReference type="EMBL" id="SDM85772.1"/>
    </source>
</evidence>
<dbReference type="InterPro" id="IPR009936">
    <property type="entry name" value="DUF1468"/>
</dbReference>
<dbReference type="EMBL" id="FNIG01000001">
    <property type="protein sequence ID" value="SDM85772.1"/>
    <property type="molecule type" value="Genomic_DNA"/>
</dbReference>
<keyword evidence="4" id="KW-1185">Reference proteome</keyword>
<feature type="domain" description="DUF1468" evidence="2">
    <location>
        <begin position="9"/>
        <end position="146"/>
    </location>
</feature>
<feature type="transmembrane region" description="Helical" evidence="1">
    <location>
        <begin position="78"/>
        <end position="108"/>
    </location>
</feature>
<evidence type="ECO:0000256" key="1">
    <source>
        <dbReference type="SAM" id="Phobius"/>
    </source>
</evidence>
<dbReference type="Pfam" id="PF07331">
    <property type="entry name" value="TctB"/>
    <property type="match status" value="1"/>
</dbReference>
<sequence length="152" mass="17343">MLQGVNRKIGLILAILTAGYLYMSYQLPTYPYIPVDADAIPKTLGWLLLVLSIALFFAKDQDTEEQKAKRRIPKKDTLALLGVFLLAFIYITFFQTVGFIIMTALFVYFCSWFLGYKNHIVNAIVSIAFPVALYSIFVYMLQIRLPQGILPF</sequence>
<gene>
    <name evidence="3" type="ORF">SAMN05216498_0812</name>
</gene>
<dbReference type="Proteomes" id="UP000199334">
    <property type="component" value="Unassembled WGS sequence"/>
</dbReference>
<proteinExistence type="predicted"/>
<accession>A0A1G9WMF2</accession>
<name>A0A1G9WMF2_9BACI</name>
<dbReference type="AlphaFoldDB" id="A0A1G9WMF2"/>
<keyword evidence="1" id="KW-1133">Transmembrane helix</keyword>
<keyword evidence="1" id="KW-0472">Membrane</keyword>
<feature type="transmembrane region" description="Helical" evidence="1">
    <location>
        <begin position="39"/>
        <end position="58"/>
    </location>
</feature>
<feature type="transmembrane region" description="Helical" evidence="1">
    <location>
        <begin position="120"/>
        <end position="141"/>
    </location>
</feature>
<dbReference type="STRING" id="237069.SAMN05216498_0812"/>
<feature type="transmembrane region" description="Helical" evidence="1">
    <location>
        <begin position="9"/>
        <end position="27"/>
    </location>
</feature>
<dbReference type="RefSeq" id="WP_093855322.1">
    <property type="nucleotide sequence ID" value="NZ_BJVZ01000018.1"/>
</dbReference>
<keyword evidence="1" id="KW-0812">Transmembrane</keyword>
<reference evidence="3 4" key="1">
    <citation type="submission" date="2016-10" db="EMBL/GenBank/DDBJ databases">
        <authorList>
            <person name="de Groot N.N."/>
        </authorList>
    </citation>
    <scope>NUCLEOTIDE SEQUENCE [LARGE SCALE GENOMIC DNA]</scope>
    <source>
        <strain evidence="3 4">CGMCC 1.3442</strain>
    </source>
</reference>
<evidence type="ECO:0000313" key="4">
    <source>
        <dbReference type="Proteomes" id="UP000199334"/>
    </source>
</evidence>
<evidence type="ECO:0000259" key="2">
    <source>
        <dbReference type="Pfam" id="PF07331"/>
    </source>
</evidence>
<dbReference type="OrthoDB" id="2426743at2"/>
<protein>
    <submittedName>
        <fullName evidence="3">Putative tricarboxylic transport membrane protein</fullName>
    </submittedName>
</protein>
<organism evidence="3 4">
    <name type="scientific">Tenuibacillus multivorans</name>
    <dbReference type="NCBI Taxonomy" id="237069"/>
    <lineage>
        <taxon>Bacteria</taxon>
        <taxon>Bacillati</taxon>
        <taxon>Bacillota</taxon>
        <taxon>Bacilli</taxon>
        <taxon>Bacillales</taxon>
        <taxon>Bacillaceae</taxon>
        <taxon>Tenuibacillus</taxon>
    </lineage>
</organism>